<dbReference type="RefSeq" id="WP_069320322.1">
    <property type="nucleotide sequence ID" value="NZ_MDDS01000022.1"/>
</dbReference>
<dbReference type="InterPro" id="IPR006311">
    <property type="entry name" value="TAT_signal"/>
</dbReference>
<name>A0A1E3LY07_9SPHN</name>
<dbReference type="STRING" id="1888892.BFL28_16440"/>
<dbReference type="OrthoDB" id="9815195at2"/>
<dbReference type="InterPro" id="IPR032676">
    <property type="entry name" value="YkuD_2"/>
</dbReference>
<evidence type="ECO:0000313" key="2">
    <source>
        <dbReference type="Proteomes" id="UP000094487"/>
    </source>
</evidence>
<organism evidence="1 2">
    <name type="scientific">Sphingomonas turrisvirgatae</name>
    <dbReference type="NCBI Taxonomy" id="1888892"/>
    <lineage>
        <taxon>Bacteria</taxon>
        <taxon>Pseudomonadati</taxon>
        <taxon>Pseudomonadota</taxon>
        <taxon>Alphaproteobacteria</taxon>
        <taxon>Sphingomonadales</taxon>
        <taxon>Sphingomonadaceae</taxon>
        <taxon>Sphingomonas</taxon>
    </lineage>
</organism>
<dbReference type="PANTHER" id="PTHR38477">
    <property type="entry name" value="HYPOTHETICAL EXPORTED PROTEIN"/>
    <property type="match status" value="1"/>
</dbReference>
<dbReference type="AlphaFoldDB" id="A0A1E3LY07"/>
<dbReference type="EMBL" id="MDDS01000022">
    <property type="protein sequence ID" value="ODP37975.1"/>
    <property type="molecule type" value="Genomic_DNA"/>
</dbReference>
<reference evidence="1 2" key="1">
    <citation type="submission" date="2016-08" db="EMBL/GenBank/DDBJ databases">
        <title>Draft genome of the agarase producing Sphingomonas sp. MCT13.</title>
        <authorList>
            <person name="D'Andrea M.M."/>
            <person name="Rossolini G.M."/>
            <person name="Thaller M.C."/>
        </authorList>
    </citation>
    <scope>NUCLEOTIDE SEQUENCE [LARGE SCALE GENOMIC DNA]</scope>
    <source>
        <strain evidence="1 2">MCT13</strain>
    </source>
</reference>
<gene>
    <name evidence="1" type="ORF">BFL28_16440</name>
</gene>
<dbReference type="Proteomes" id="UP000094487">
    <property type="component" value="Unassembled WGS sequence"/>
</dbReference>
<protein>
    <submittedName>
        <fullName evidence="1">Transcriptional initiation protein Tat</fullName>
    </submittedName>
</protein>
<dbReference type="PROSITE" id="PS51318">
    <property type="entry name" value="TAT"/>
    <property type="match status" value="1"/>
</dbReference>
<accession>A0A1E3LY07</accession>
<sequence length="240" mass="25434">MNELIDTHSAGAASSRRAFLKSAAAVAGTGLLYGCASTSVKTAALPAAAPVPVPPPVAVAVEQATPARVAPRGVRPELFQRALAALEQHGSRIRQQDRIAIADFSMASSRLRFHLIDLHSGLTRSLLVAHGIGSDPSHTGTLQRFSNEVGSEATCEGAFLAANYYVGQHHMSQRLIGLDATNNNALDRAIVIHAAWYSNPDMIAKHGKLGRSQGCFAVGQQDLEKVFSLLGEGRMIYASI</sequence>
<evidence type="ECO:0000313" key="1">
    <source>
        <dbReference type="EMBL" id="ODP37975.1"/>
    </source>
</evidence>
<dbReference type="PANTHER" id="PTHR38477:SF1">
    <property type="entry name" value="MUREIN L,D-TRANSPEPTIDASE CATALYTIC DOMAIN FAMILY PROTEIN"/>
    <property type="match status" value="1"/>
</dbReference>
<dbReference type="Pfam" id="PF13645">
    <property type="entry name" value="YkuD_2"/>
    <property type="match status" value="1"/>
</dbReference>
<keyword evidence="2" id="KW-1185">Reference proteome</keyword>
<comment type="caution">
    <text evidence="1">The sequence shown here is derived from an EMBL/GenBank/DDBJ whole genome shotgun (WGS) entry which is preliminary data.</text>
</comment>
<proteinExistence type="predicted"/>